<proteinExistence type="predicted"/>
<organism evidence="1 2">
    <name type="scientific">Leucogyrophana mollusca</name>
    <dbReference type="NCBI Taxonomy" id="85980"/>
    <lineage>
        <taxon>Eukaryota</taxon>
        <taxon>Fungi</taxon>
        <taxon>Dikarya</taxon>
        <taxon>Basidiomycota</taxon>
        <taxon>Agaricomycotina</taxon>
        <taxon>Agaricomycetes</taxon>
        <taxon>Agaricomycetidae</taxon>
        <taxon>Boletales</taxon>
        <taxon>Boletales incertae sedis</taxon>
        <taxon>Leucogyrophana</taxon>
    </lineage>
</organism>
<gene>
    <name evidence="1" type="ORF">BV22DRAFT_1135278</name>
</gene>
<dbReference type="EMBL" id="MU266999">
    <property type="protein sequence ID" value="KAH7917592.1"/>
    <property type="molecule type" value="Genomic_DNA"/>
</dbReference>
<evidence type="ECO:0000313" key="2">
    <source>
        <dbReference type="Proteomes" id="UP000790709"/>
    </source>
</evidence>
<comment type="caution">
    <text evidence="1">The sequence shown here is derived from an EMBL/GenBank/DDBJ whole genome shotgun (WGS) entry which is preliminary data.</text>
</comment>
<name>A0ACB8AWD4_9AGAM</name>
<reference evidence="1" key="1">
    <citation type="journal article" date="2021" name="New Phytol.">
        <title>Evolutionary innovations through gain and loss of genes in the ectomycorrhizal Boletales.</title>
        <authorList>
            <person name="Wu G."/>
            <person name="Miyauchi S."/>
            <person name="Morin E."/>
            <person name="Kuo A."/>
            <person name="Drula E."/>
            <person name="Varga T."/>
            <person name="Kohler A."/>
            <person name="Feng B."/>
            <person name="Cao Y."/>
            <person name="Lipzen A."/>
            <person name="Daum C."/>
            <person name="Hundley H."/>
            <person name="Pangilinan J."/>
            <person name="Johnson J."/>
            <person name="Barry K."/>
            <person name="LaButti K."/>
            <person name="Ng V."/>
            <person name="Ahrendt S."/>
            <person name="Min B."/>
            <person name="Choi I.G."/>
            <person name="Park H."/>
            <person name="Plett J.M."/>
            <person name="Magnuson J."/>
            <person name="Spatafora J.W."/>
            <person name="Nagy L.G."/>
            <person name="Henrissat B."/>
            <person name="Grigoriev I.V."/>
            <person name="Yang Z.L."/>
            <person name="Xu J."/>
            <person name="Martin F.M."/>
        </authorList>
    </citation>
    <scope>NUCLEOTIDE SEQUENCE</scope>
    <source>
        <strain evidence="1">KUC20120723A-06</strain>
    </source>
</reference>
<accession>A0ACB8AWD4</accession>
<dbReference type="Proteomes" id="UP000790709">
    <property type="component" value="Unassembled WGS sequence"/>
</dbReference>
<protein>
    <submittedName>
        <fullName evidence="1">Uncharacterized protein</fullName>
    </submittedName>
</protein>
<sequence length="244" mass="27314">MSSSANADSDNVTDAGPSKSALDIPDTNPSEPNKNNPKAFVEKLKRNWAKGEHLDFLTGHLAGYSTAVLEGNSRASEYLDSVVNEYFLRFHWKLSAAEEPSSSYDPSQPPMTEQLTPIESEQKHFKVTSMRKTICMWLDYRTKANKKVGRRRAKVEGDLWARLLGQLSGISQHKPKALQPQQRWSKDYFETVVRDDFEARWAGQGNEVQKGYAKLAKTEAKAALATWRADLAAAPSTNPVDRQA</sequence>
<evidence type="ECO:0000313" key="1">
    <source>
        <dbReference type="EMBL" id="KAH7917592.1"/>
    </source>
</evidence>
<keyword evidence="2" id="KW-1185">Reference proteome</keyword>